<keyword evidence="9 10" id="KW-0807">Transducer</keyword>
<dbReference type="SMART" id="SM01381">
    <property type="entry name" value="7TM_GPCR_Srsx"/>
    <property type="match status" value="1"/>
</dbReference>
<protein>
    <submittedName>
        <fullName evidence="15">G-protein coupled receptor moody</fullName>
    </submittedName>
</protein>
<feature type="transmembrane region" description="Helical" evidence="13">
    <location>
        <begin position="135"/>
        <end position="156"/>
    </location>
</feature>
<evidence type="ECO:0000256" key="5">
    <source>
        <dbReference type="ARBA" id="ARBA00022989"/>
    </source>
</evidence>
<keyword evidence="6 10" id="KW-0297">G-protein coupled receptor</keyword>
<sequence>MESGGQNVTGIKALSDFTLNVTATCTIIISVVGVVGNSLTVLALLKCPKIRNVAAAFIVSLCIADFFFCLVVIPFSSYRFFWRESYHGSFLCQVVPFLQYSNVGVSLTSIAMITINRYIMIAHYQLYSTIYKPHWIGCMIAFCYALSFGMQVPTLAGQWGYFGEDKRLLTCSILPDKDGRSSKRALFFIGFVIPCTIIVLCYAKIFWVVRSSEKRLQRHNSKVQTSKKELKAKRNDMRITKMVLVIFLSFITCYFPITIVKLLDPSVSYPLFHVLSYIFLYLSACINPIIYVIMNKQYRVAYKTVLMCEKSKIFNSIRRTVTQSRDVKRSPDRDCDQVDNKTVFSTVPCNIPMDNLDLSDAVFKEDNEHEKEPEKQIEPENNQRIIS</sequence>
<evidence type="ECO:0000256" key="6">
    <source>
        <dbReference type="ARBA" id="ARBA00023040"/>
    </source>
</evidence>
<evidence type="ECO:0000313" key="15">
    <source>
        <dbReference type="EMBL" id="CAG6618258.1"/>
    </source>
</evidence>
<feature type="transmembrane region" description="Helical" evidence="13">
    <location>
        <begin position="243"/>
        <end position="263"/>
    </location>
</feature>
<dbReference type="GO" id="GO:0005886">
    <property type="term" value="C:plasma membrane"/>
    <property type="evidence" value="ECO:0007669"/>
    <property type="project" value="UniProtKB-SubCell"/>
</dbReference>
<dbReference type="Pfam" id="PF00001">
    <property type="entry name" value="7tm_1"/>
    <property type="match status" value="1"/>
</dbReference>
<evidence type="ECO:0000256" key="3">
    <source>
        <dbReference type="ARBA" id="ARBA00022475"/>
    </source>
</evidence>
<evidence type="ECO:0000256" key="11">
    <source>
        <dbReference type="SAM" id="Coils"/>
    </source>
</evidence>
<evidence type="ECO:0000256" key="7">
    <source>
        <dbReference type="ARBA" id="ARBA00023136"/>
    </source>
</evidence>
<feature type="transmembrane region" description="Helical" evidence="13">
    <location>
        <begin position="52"/>
        <end position="77"/>
    </location>
</feature>
<evidence type="ECO:0000256" key="13">
    <source>
        <dbReference type="SAM" id="Phobius"/>
    </source>
</evidence>
<feature type="coiled-coil region" evidence="11">
    <location>
        <begin position="209"/>
        <end position="236"/>
    </location>
</feature>
<evidence type="ECO:0000256" key="2">
    <source>
        <dbReference type="ARBA" id="ARBA00010663"/>
    </source>
</evidence>
<reference evidence="15" key="1">
    <citation type="submission" date="2021-05" db="EMBL/GenBank/DDBJ databases">
        <authorList>
            <person name="Alioto T."/>
            <person name="Alioto T."/>
            <person name="Gomez Garrido J."/>
        </authorList>
    </citation>
    <scope>NUCLEOTIDE SEQUENCE</scope>
</reference>
<feature type="transmembrane region" description="Helical" evidence="13">
    <location>
        <begin position="275"/>
        <end position="294"/>
    </location>
</feature>
<dbReference type="InterPro" id="IPR017452">
    <property type="entry name" value="GPCR_Rhodpsn_7TM"/>
</dbReference>
<dbReference type="CDD" id="cd15210">
    <property type="entry name" value="7tmA_GPR84-like"/>
    <property type="match status" value="1"/>
</dbReference>
<feature type="compositionally biased region" description="Basic and acidic residues" evidence="12">
    <location>
        <begin position="365"/>
        <end position="378"/>
    </location>
</feature>
<feature type="region of interest" description="Disordered" evidence="12">
    <location>
        <begin position="365"/>
        <end position="387"/>
    </location>
</feature>
<keyword evidence="8 10" id="KW-0675">Receptor</keyword>
<keyword evidence="11" id="KW-0175">Coiled coil</keyword>
<evidence type="ECO:0000256" key="1">
    <source>
        <dbReference type="ARBA" id="ARBA00004651"/>
    </source>
</evidence>
<dbReference type="SUPFAM" id="SSF81321">
    <property type="entry name" value="Family A G protein-coupled receptor-like"/>
    <property type="match status" value="1"/>
</dbReference>
<accession>A0A8D8M5A9</accession>
<dbReference type="InterPro" id="IPR000276">
    <property type="entry name" value="GPCR_Rhodpsn"/>
</dbReference>
<keyword evidence="5 13" id="KW-1133">Transmembrane helix</keyword>
<evidence type="ECO:0000259" key="14">
    <source>
        <dbReference type="PROSITE" id="PS50262"/>
    </source>
</evidence>
<dbReference type="PRINTS" id="PR00237">
    <property type="entry name" value="GPCRRHODOPSN"/>
</dbReference>
<name>A0A8D8M5A9_9HEMI</name>
<feature type="transmembrane region" description="Helical" evidence="13">
    <location>
        <begin position="20"/>
        <end position="45"/>
    </location>
</feature>
<feature type="domain" description="G-protein coupled receptors family 1 profile" evidence="14">
    <location>
        <begin position="36"/>
        <end position="291"/>
    </location>
</feature>
<evidence type="ECO:0000256" key="10">
    <source>
        <dbReference type="RuleBase" id="RU000688"/>
    </source>
</evidence>
<dbReference type="GO" id="GO:0004930">
    <property type="term" value="F:G protein-coupled receptor activity"/>
    <property type="evidence" value="ECO:0007669"/>
    <property type="project" value="UniProtKB-KW"/>
</dbReference>
<keyword evidence="7 13" id="KW-0472">Membrane</keyword>
<dbReference type="PANTHER" id="PTHR24228:SF63">
    <property type="entry name" value="G-PROTEIN COUPLED RECEPTOR MOODY"/>
    <property type="match status" value="1"/>
</dbReference>
<dbReference type="EMBL" id="HBUF01216827">
    <property type="protein sequence ID" value="CAG6667586.1"/>
    <property type="molecule type" value="Transcribed_RNA"/>
</dbReference>
<dbReference type="AlphaFoldDB" id="A0A8D8M5A9"/>
<keyword evidence="4 10" id="KW-0812">Transmembrane</keyword>
<comment type="similarity">
    <text evidence="2 10">Belongs to the G-protein coupled receptor 1 family.</text>
</comment>
<feature type="transmembrane region" description="Helical" evidence="13">
    <location>
        <begin position="97"/>
        <end position="115"/>
    </location>
</feature>
<evidence type="ECO:0000256" key="4">
    <source>
        <dbReference type="ARBA" id="ARBA00022692"/>
    </source>
</evidence>
<dbReference type="EMBL" id="HBUF01556007">
    <property type="protein sequence ID" value="CAG6760356.1"/>
    <property type="molecule type" value="Transcribed_RNA"/>
</dbReference>
<dbReference type="Gene3D" id="1.20.1070.10">
    <property type="entry name" value="Rhodopsin 7-helix transmembrane proteins"/>
    <property type="match status" value="1"/>
</dbReference>
<comment type="subcellular location">
    <subcellularLocation>
        <location evidence="1">Cell membrane</location>
        <topology evidence="1">Multi-pass membrane protein</topology>
    </subcellularLocation>
</comment>
<proteinExistence type="inferred from homology"/>
<organism evidence="15">
    <name type="scientific">Cacopsylla melanoneura</name>
    <dbReference type="NCBI Taxonomy" id="428564"/>
    <lineage>
        <taxon>Eukaryota</taxon>
        <taxon>Metazoa</taxon>
        <taxon>Ecdysozoa</taxon>
        <taxon>Arthropoda</taxon>
        <taxon>Hexapoda</taxon>
        <taxon>Insecta</taxon>
        <taxon>Pterygota</taxon>
        <taxon>Neoptera</taxon>
        <taxon>Paraneoptera</taxon>
        <taxon>Hemiptera</taxon>
        <taxon>Sternorrhyncha</taxon>
        <taxon>Psylloidea</taxon>
        <taxon>Psyllidae</taxon>
        <taxon>Psyllinae</taxon>
        <taxon>Cacopsylla</taxon>
    </lineage>
</organism>
<feature type="transmembrane region" description="Helical" evidence="13">
    <location>
        <begin position="185"/>
        <end position="209"/>
    </location>
</feature>
<evidence type="ECO:0000256" key="9">
    <source>
        <dbReference type="ARBA" id="ARBA00023224"/>
    </source>
</evidence>
<dbReference type="PROSITE" id="PS50262">
    <property type="entry name" value="G_PROTEIN_RECEP_F1_2"/>
    <property type="match status" value="1"/>
</dbReference>
<dbReference type="PROSITE" id="PS00237">
    <property type="entry name" value="G_PROTEIN_RECEP_F1_1"/>
    <property type="match status" value="1"/>
</dbReference>
<dbReference type="EMBL" id="HBUF01041483">
    <property type="protein sequence ID" value="CAG6618258.1"/>
    <property type="molecule type" value="Transcribed_RNA"/>
</dbReference>
<evidence type="ECO:0000256" key="8">
    <source>
        <dbReference type="ARBA" id="ARBA00023170"/>
    </source>
</evidence>
<evidence type="ECO:0000256" key="12">
    <source>
        <dbReference type="SAM" id="MobiDB-lite"/>
    </source>
</evidence>
<dbReference type="PANTHER" id="PTHR24228">
    <property type="entry name" value="B2 BRADYKININ RECEPTOR/ANGIOTENSIN II RECEPTOR"/>
    <property type="match status" value="1"/>
</dbReference>
<keyword evidence="3" id="KW-1003">Cell membrane</keyword>